<evidence type="ECO:0000259" key="2">
    <source>
        <dbReference type="Pfam" id="PF13986"/>
    </source>
</evidence>
<dbReference type="Proteomes" id="UP000244892">
    <property type="component" value="Chromosome"/>
</dbReference>
<gene>
    <name evidence="3" type="ORF">DEH84_06795</name>
</gene>
<reference evidence="3 4" key="1">
    <citation type="submission" date="2018-05" db="EMBL/GenBank/DDBJ databases">
        <title>complete genome sequence of Aquabacterium olei NBRC 110486.</title>
        <authorList>
            <person name="Tang B."/>
            <person name="Chang J."/>
            <person name="Zhang L."/>
            <person name="Yang H."/>
        </authorList>
    </citation>
    <scope>NUCLEOTIDE SEQUENCE [LARGE SCALE GENOMIC DNA]</scope>
    <source>
        <strain evidence="3 4">NBRC 110486</strain>
    </source>
</reference>
<evidence type="ECO:0000256" key="1">
    <source>
        <dbReference type="SAM" id="MobiDB-lite"/>
    </source>
</evidence>
<name>A0A2U8FQL2_9BURK</name>
<proteinExistence type="predicted"/>
<organism evidence="3 4">
    <name type="scientific">Aquabacterium olei</name>
    <dbReference type="NCBI Taxonomy" id="1296669"/>
    <lineage>
        <taxon>Bacteria</taxon>
        <taxon>Pseudomonadati</taxon>
        <taxon>Pseudomonadota</taxon>
        <taxon>Betaproteobacteria</taxon>
        <taxon>Burkholderiales</taxon>
        <taxon>Aquabacterium</taxon>
    </lineage>
</organism>
<dbReference type="InterPro" id="IPR025319">
    <property type="entry name" value="DUF4224"/>
</dbReference>
<evidence type="ECO:0000313" key="3">
    <source>
        <dbReference type="EMBL" id="AWI53167.1"/>
    </source>
</evidence>
<dbReference type="Pfam" id="PF13986">
    <property type="entry name" value="DUF4224"/>
    <property type="match status" value="1"/>
</dbReference>
<feature type="domain" description="DUF4224" evidence="2">
    <location>
        <begin position="32"/>
        <end position="75"/>
    </location>
</feature>
<accession>A0A2U8FQL2</accession>
<protein>
    <recommendedName>
        <fullName evidence="2">DUF4224 domain-containing protein</fullName>
    </recommendedName>
</protein>
<feature type="region of interest" description="Disordered" evidence="1">
    <location>
        <begin position="1"/>
        <end position="20"/>
    </location>
</feature>
<evidence type="ECO:0000313" key="4">
    <source>
        <dbReference type="Proteomes" id="UP000244892"/>
    </source>
</evidence>
<dbReference type="AlphaFoldDB" id="A0A2U8FQL2"/>
<sequence>MARGHETPRPAAPLCHRKVDPRGGAVSDDLWLTKEQLARLTGYRQKARQIAKLKADRIPHTVSRTGHPVVARAAIEGAGGIEKVRRKRKEQTEPNWAAIGL</sequence>
<keyword evidence="4" id="KW-1185">Reference proteome</keyword>
<dbReference type="EMBL" id="CP029210">
    <property type="protein sequence ID" value="AWI53167.1"/>
    <property type="molecule type" value="Genomic_DNA"/>
</dbReference>
<dbReference type="KEGG" id="aon:DEH84_06795"/>